<dbReference type="GO" id="GO:0004867">
    <property type="term" value="F:serine-type endopeptidase inhibitor activity"/>
    <property type="evidence" value="ECO:0007669"/>
    <property type="project" value="UniProtKB-KW"/>
</dbReference>
<name>A0A8C2WRY1_CYCLU</name>
<sequence length="67" mass="7691">RTRKQNRTGPPDCNKYTASCSREFDPVCGSDGVTYSTECMLCYKNRHVHFEWLSDPGSYVVRGISPW</sequence>
<dbReference type="Proteomes" id="UP000694565">
    <property type="component" value="Unplaced"/>
</dbReference>
<dbReference type="AlphaFoldDB" id="A0A8C2WRY1"/>
<evidence type="ECO:0000256" key="1">
    <source>
        <dbReference type="ARBA" id="ARBA00004613"/>
    </source>
</evidence>
<dbReference type="Ensembl" id="ENSCLMT00005009153.1">
    <property type="protein sequence ID" value="ENSCLMP00005008355.1"/>
    <property type="gene ID" value="ENSCLMG00005004827.1"/>
</dbReference>
<dbReference type="Pfam" id="PF00050">
    <property type="entry name" value="Kazal_1"/>
    <property type="match status" value="1"/>
</dbReference>
<feature type="domain" description="Kazal-like" evidence="6">
    <location>
        <begin position="7"/>
        <end position="61"/>
    </location>
</feature>
<dbReference type="SMART" id="SM00280">
    <property type="entry name" value="KAZAL"/>
    <property type="match status" value="1"/>
</dbReference>
<dbReference type="PROSITE" id="PS51465">
    <property type="entry name" value="KAZAL_2"/>
    <property type="match status" value="1"/>
</dbReference>
<keyword evidence="2" id="KW-0964">Secreted</keyword>
<dbReference type="PANTHER" id="PTHR21312:SF28">
    <property type="entry name" value="OVOINHIBITOR-RELATED"/>
    <property type="match status" value="1"/>
</dbReference>
<accession>A0A8C2WRY1</accession>
<dbReference type="SUPFAM" id="SSF100895">
    <property type="entry name" value="Kazal-type serine protease inhibitors"/>
    <property type="match status" value="1"/>
</dbReference>
<dbReference type="PROSITE" id="PS00282">
    <property type="entry name" value="KAZAL_1"/>
    <property type="match status" value="1"/>
</dbReference>
<evidence type="ECO:0000313" key="8">
    <source>
        <dbReference type="Proteomes" id="UP000694565"/>
    </source>
</evidence>
<reference evidence="7" key="1">
    <citation type="submission" date="2025-08" db="UniProtKB">
        <authorList>
            <consortium name="Ensembl"/>
        </authorList>
    </citation>
    <scope>IDENTIFICATION</scope>
</reference>
<dbReference type="InterPro" id="IPR002350">
    <property type="entry name" value="Kazal_dom"/>
</dbReference>
<dbReference type="Gene3D" id="3.30.60.30">
    <property type="match status" value="1"/>
</dbReference>
<dbReference type="PRINTS" id="PR00290">
    <property type="entry name" value="KAZALINHBTR"/>
</dbReference>
<reference evidence="7" key="2">
    <citation type="submission" date="2025-09" db="UniProtKB">
        <authorList>
            <consortium name="Ensembl"/>
        </authorList>
    </citation>
    <scope>IDENTIFICATION</scope>
</reference>
<protein>
    <recommendedName>
        <fullName evidence="6">Kazal-like domain-containing protein</fullName>
    </recommendedName>
</protein>
<dbReference type="InterPro" id="IPR036058">
    <property type="entry name" value="Kazal_dom_sf"/>
</dbReference>
<organism evidence="7 8">
    <name type="scientific">Cyclopterus lumpus</name>
    <name type="common">Lumpsucker</name>
    <dbReference type="NCBI Taxonomy" id="8103"/>
    <lineage>
        <taxon>Eukaryota</taxon>
        <taxon>Metazoa</taxon>
        <taxon>Chordata</taxon>
        <taxon>Craniata</taxon>
        <taxon>Vertebrata</taxon>
        <taxon>Euteleostomi</taxon>
        <taxon>Actinopterygii</taxon>
        <taxon>Neopterygii</taxon>
        <taxon>Teleostei</taxon>
        <taxon>Neoteleostei</taxon>
        <taxon>Acanthomorphata</taxon>
        <taxon>Eupercaria</taxon>
        <taxon>Perciformes</taxon>
        <taxon>Cottioidei</taxon>
        <taxon>Cottales</taxon>
        <taxon>Cyclopteridae</taxon>
        <taxon>Cyclopterus</taxon>
    </lineage>
</organism>
<dbReference type="GO" id="GO:0005576">
    <property type="term" value="C:extracellular region"/>
    <property type="evidence" value="ECO:0007669"/>
    <property type="project" value="UniProtKB-SubCell"/>
</dbReference>
<keyword evidence="5" id="KW-1015">Disulfide bond</keyword>
<evidence type="ECO:0000256" key="4">
    <source>
        <dbReference type="ARBA" id="ARBA00022900"/>
    </source>
</evidence>
<keyword evidence="4" id="KW-0722">Serine protease inhibitor</keyword>
<dbReference type="PANTHER" id="PTHR21312">
    <property type="entry name" value="SERINE PROTEASE INHIBITOR"/>
    <property type="match status" value="1"/>
</dbReference>
<dbReference type="InterPro" id="IPR001239">
    <property type="entry name" value="Prot_inh_Kazal-m"/>
</dbReference>
<evidence type="ECO:0000256" key="2">
    <source>
        <dbReference type="ARBA" id="ARBA00022525"/>
    </source>
</evidence>
<keyword evidence="3" id="KW-0646">Protease inhibitor</keyword>
<evidence type="ECO:0000256" key="3">
    <source>
        <dbReference type="ARBA" id="ARBA00022690"/>
    </source>
</evidence>
<keyword evidence="8" id="KW-1185">Reference proteome</keyword>
<evidence type="ECO:0000259" key="6">
    <source>
        <dbReference type="PROSITE" id="PS51465"/>
    </source>
</evidence>
<proteinExistence type="predicted"/>
<evidence type="ECO:0000313" key="7">
    <source>
        <dbReference type="Ensembl" id="ENSCLMP00005008355.1"/>
    </source>
</evidence>
<comment type="subcellular location">
    <subcellularLocation>
        <location evidence="1">Secreted</location>
    </subcellularLocation>
</comment>
<evidence type="ECO:0000256" key="5">
    <source>
        <dbReference type="ARBA" id="ARBA00023157"/>
    </source>
</evidence>